<name>A0A9W3JP48_BACTU</name>
<evidence type="ECO:0000256" key="1">
    <source>
        <dbReference type="ARBA" id="ARBA00006611"/>
    </source>
</evidence>
<comment type="similarity">
    <text evidence="1">Belongs to the GSP E family.</text>
</comment>
<dbReference type="SUPFAM" id="SSF52540">
    <property type="entry name" value="P-loop containing nucleoside triphosphate hydrolases"/>
    <property type="match status" value="1"/>
</dbReference>
<dbReference type="Gene3D" id="3.40.50.300">
    <property type="entry name" value="P-loop containing nucleotide triphosphate hydrolases"/>
    <property type="match status" value="1"/>
</dbReference>
<evidence type="ECO:0000313" key="4">
    <source>
        <dbReference type="Proteomes" id="UP000005259"/>
    </source>
</evidence>
<keyword evidence="3" id="KW-0614">Plasmid</keyword>
<dbReference type="Pfam" id="PF00437">
    <property type="entry name" value="T2SSE"/>
    <property type="match status" value="1"/>
</dbReference>
<dbReference type="EMBL" id="CP003754">
    <property type="protein sequence ID" value="AFQ19826.1"/>
    <property type="molecule type" value="Genomic_DNA"/>
</dbReference>
<dbReference type="AlphaFoldDB" id="A0A9W3JP48"/>
<dbReference type="PANTHER" id="PTHR30486">
    <property type="entry name" value="TWITCHING MOTILITY PROTEIN PILT"/>
    <property type="match status" value="1"/>
</dbReference>
<dbReference type="Gene3D" id="3.30.450.380">
    <property type="match status" value="1"/>
</dbReference>
<organism evidence="3 4">
    <name type="scientific">Bacillus thuringiensis HD-771</name>
    <dbReference type="NCBI Taxonomy" id="1218175"/>
    <lineage>
        <taxon>Bacteria</taxon>
        <taxon>Bacillati</taxon>
        <taxon>Bacillota</taxon>
        <taxon>Bacilli</taxon>
        <taxon>Bacillales</taxon>
        <taxon>Bacillaceae</taxon>
        <taxon>Bacillus</taxon>
        <taxon>Bacillus cereus group</taxon>
    </lineage>
</organism>
<dbReference type="GO" id="GO:0016887">
    <property type="term" value="F:ATP hydrolysis activity"/>
    <property type="evidence" value="ECO:0007669"/>
    <property type="project" value="InterPro"/>
</dbReference>
<dbReference type="RefSeq" id="WP_000264610.1">
    <property type="nucleotide sequence ID" value="NC_018501.1"/>
</dbReference>
<dbReference type="InterPro" id="IPR001482">
    <property type="entry name" value="T2SS/T4SS_dom"/>
</dbReference>
<sequence length="476" mass="54344">MWGYLQEKQVALKRNRVDLYHFGYMIRSKSARKLGTTTAQQIKDITDEIRAFLVKEHRNILSESFMNKDKRSAVEQIIKSFLLSNQVVISDVPSEQLLNMVCDDIVGFGIIQPLIDDQDVTDIYINGTKEIIYEKIGEGECKYKYRYEVEEDVKALAYKMVNSTSESLNTAKPSVDCVFPYIRINIALDEIAGLGTTISIRKNADHLRASDERMLSTNQATKEMLSFLAAAVKAKMNILVAGATGTGKSEFMKNLSSHIPKNERTLVVEDHPELYLHRVFPDHHFVPMHCRHSEVEENAIDFDRILTNALRQGLKRLIVGESRGKEALQMLNFFQTGHSGFTSVHTRSAIEGVKRLMLMCLQSGANIDAKYLYELISSTFDVIVFLEKKDDGNRYITEMIELRDYYDGEVHFNRLTQFIPDEIEVDETTGKITKIHGEHVMKGKISDEMERKFLSTTVDSSLYEAFLAHKEVKQLA</sequence>
<dbReference type="InterPro" id="IPR027417">
    <property type="entry name" value="P-loop_NTPase"/>
</dbReference>
<dbReference type="PANTHER" id="PTHR30486:SF6">
    <property type="entry name" value="TYPE IV PILUS RETRACTATION ATPASE PILT"/>
    <property type="match status" value="1"/>
</dbReference>
<dbReference type="CDD" id="cd01130">
    <property type="entry name" value="VirB11-like_ATPase"/>
    <property type="match status" value="1"/>
</dbReference>
<geneLocation type="plasmid" evidence="3 4">
    <name>p02</name>
</geneLocation>
<feature type="domain" description="Bacterial type II secretion system protein E" evidence="2">
    <location>
        <begin position="194"/>
        <end position="384"/>
    </location>
</feature>
<evidence type="ECO:0000259" key="2">
    <source>
        <dbReference type="Pfam" id="PF00437"/>
    </source>
</evidence>
<gene>
    <name evidence="3" type="ORF">BTG_32448</name>
</gene>
<accession>A0A9W3JP48</accession>
<proteinExistence type="inferred from homology"/>
<reference evidence="3 4" key="1">
    <citation type="submission" date="2012-08" db="EMBL/GenBank/DDBJ databases">
        <authorList>
            <person name="Doggett N."/>
            <person name="Teshima H."/>
            <person name="Bruce D."/>
            <person name="Detter J.C."/>
            <person name="Johnson S.L."/>
            <person name="Han C."/>
        </authorList>
    </citation>
    <scope>NUCLEOTIDE SEQUENCE [LARGE SCALE GENOMIC DNA]</scope>
    <source>
        <strain evidence="3 4">HD-771</strain>
        <plasmid evidence="3 4">p02</plasmid>
    </source>
</reference>
<protein>
    <submittedName>
        <fullName evidence="3">Type II/IV secretion system protein</fullName>
    </submittedName>
</protein>
<dbReference type="InterPro" id="IPR050921">
    <property type="entry name" value="T4SS_GSP_E_ATPase"/>
</dbReference>
<dbReference type="Proteomes" id="UP000005259">
    <property type="component" value="Plasmid p02"/>
</dbReference>
<dbReference type="KEGG" id="bti:BTG_32448"/>
<evidence type="ECO:0000313" key="3">
    <source>
        <dbReference type="EMBL" id="AFQ19826.1"/>
    </source>
</evidence>